<evidence type="ECO:0000313" key="1">
    <source>
        <dbReference type="EMBL" id="MFG6449011.1"/>
    </source>
</evidence>
<gene>
    <name evidence="1" type="ORF">ACG0Z6_12285</name>
</gene>
<organism evidence="1 2">
    <name type="scientific">Roseateles rivi</name>
    <dbReference type="NCBI Taxonomy" id="3299028"/>
    <lineage>
        <taxon>Bacteria</taxon>
        <taxon>Pseudomonadati</taxon>
        <taxon>Pseudomonadota</taxon>
        <taxon>Betaproteobacteria</taxon>
        <taxon>Burkholderiales</taxon>
        <taxon>Sphaerotilaceae</taxon>
        <taxon>Roseateles</taxon>
    </lineage>
</organism>
<sequence>MQHELRVTLGAMKNVTVTMEDHVADWARMEAARRNTSVSRLVGEMLAEKMRHDDAYERALQDWLHRERSWVSDGRAYPGREVL</sequence>
<comment type="caution">
    <text evidence="1">The sequence shown here is derived from an EMBL/GenBank/DDBJ whole genome shotgun (WGS) entry which is preliminary data.</text>
</comment>
<dbReference type="RefSeq" id="WP_394461797.1">
    <property type="nucleotide sequence ID" value="NZ_JBIGHZ010000004.1"/>
</dbReference>
<protein>
    <submittedName>
        <fullName evidence="1">CopG family transcriptional regulator</fullName>
    </submittedName>
</protein>
<name>A0ABW7FXG5_9BURK</name>
<reference evidence="1 2" key="1">
    <citation type="submission" date="2024-08" db="EMBL/GenBank/DDBJ databases">
        <authorList>
            <person name="Lu H."/>
        </authorList>
    </citation>
    <scope>NUCLEOTIDE SEQUENCE [LARGE SCALE GENOMIC DNA]</scope>
    <source>
        <strain evidence="1 2">BYS180W</strain>
    </source>
</reference>
<proteinExistence type="predicted"/>
<evidence type="ECO:0000313" key="2">
    <source>
        <dbReference type="Proteomes" id="UP001606099"/>
    </source>
</evidence>
<accession>A0ABW7FXG5</accession>
<dbReference type="Proteomes" id="UP001606099">
    <property type="component" value="Unassembled WGS sequence"/>
</dbReference>
<keyword evidence="2" id="KW-1185">Reference proteome</keyword>
<dbReference type="EMBL" id="JBIGHZ010000004">
    <property type="protein sequence ID" value="MFG6449011.1"/>
    <property type="molecule type" value="Genomic_DNA"/>
</dbReference>